<feature type="domain" description="Leucine-binding protein" evidence="6">
    <location>
        <begin position="27"/>
        <end position="352"/>
    </location>
</feature>
<keyword evidence="3 5" id="KW-0732">Signal</keyword>
<evidence type="ECO:0000256" key="4">
    <source>
        <dbReference type="ARBA" id="ARBA00022970"/>
    </source>
</evidence>
<dbReference type="SUPFAM" id="SSF53822">
    <property type="entry name" value="Periplasmic binding protein-like I"/>
    <property type="match status" value="1"/>
</dbReference>
<dbReference type="PRINTS" id="PR00337">
    <property type="entry name" value="LEUILEVALBP"/>
</dbReference>
<reference evidence="7 8" key="1">
    <citation type="submission" date="2016-11" db="EMBL/GenBank/DDBJ databases">
        <authorList>
            <person name="Jaros S."/>
            <person name="Januszkiewicz K."/>
            <person name="Wedrychowicz H."/>
        </authorList>
    </citation>
    <scope>NUCLEOTIDE SEQUENCE [LARGE SCALE GENOMIC DNA]</scope>
    <source>
        <strain evidence="7 8">GAS138</strain>
    </source>
</reference>
<dbReference type="GO" id="GO:0006865">
    <property type="term" value="P:amino acid transport"/>
    <property type="evidence" value="ECO:0007669"/>
    <property type="project" value="UniProtKB-KW"/>
</dbReference>
<dbReference type="OrthoDB" id="9768099at2"/>
<evidence type="ECO:0000256" key="2">
    <source>
        <dbReference type="ARBA" id="ARBA00022448"/>
    </source>
</evidence>
<dbReference type="InterPro" id="IPR028081">
    <property type="entry name" value="Leu-bd"/>
</dbReference>
<dbReference type="RefSeq" id="WP_079599502.1">
    <property type="nucleotide sequence ID" value="NZ_LT670817.1"/>
</dbReference>
<accession>A0A1M5GIM4</accession>
<dbReference type="InterPro" id="IPR051010">
    <property type="entry name" value="BCAA_transport"/>
</dbReference>
<name>A0A1M5GIM4_9BRAD</name>
<dbReference type="InterPro" id="IPR028082">
    <property type="entry name" value="Peripla_BP_I"/>
</dbReference>
<dbReference type="Pfam" id="PF13458">
    <property type="entry name" value="Peripla_BP_6"/>
    <property type="match status" value="1"/>
</dbReference>
<dbReference type="PANTHER" id="PTHR30483">
    <property type="entry name" value="LEUCINE-SPECIFIC-BINDING PROTEIN"/>
    <property type="match status" value="1"/>
</dbReference>
<evidence type="ECO:0000256" key="3">
    <source>
        <dbReference type="ARBA" id="ARBA00022729"/>
    </source>
</evidence>
<feature type="signal peptide" evidence="5">
    <location>
        <begin position="1"/>
        <end position="23"/>
    </location>
</feature>
<dbReference type="AlphaFoldDB" id="A0A1M5GIM4"/>
<organism evidence="7 8">
    <name type="scientific">Bradyrhizobium erythrophlei</name>
    <dbReference type="NCBI Taxonomy" id="1437360"/>
    <lineage>
        <taxon>Bacteria</taxon>
        <taxon>Pseudomonadati</taxon>
        <taxon>Pseudomonadota</taxon>
        <taxon>Alphaproteobacteria</taxon>
        <taxon>Hyphomicrobiales</taxon>
        <taxon>Nitrobacteraceae</taxon>
        <taxon>Bradyrhizobium</taxon>
    </lineage>
</organism>
<dbReference type="InterPro" id="IPR000709">
    <property type="entry name" value="Leu_Ile_Val-bd"/>
</dbReference>
<dbReference type="Gene3D" id="3.40.50.2300">
    <property type="match status" value="2"/>
</dbReference>
<dbReference type="Proteomes" id="UP000189796">
    <property type="component" value="Chromosome I"/>
</dbReference>
<keyword evidence="4" id="KW-0029">Amino-acid transport</keyword>
<protein>
    <submittedName>
        <fullName evidence="7">Amino acid/amide ABC transporter substrate-binding protein, HAAT family</fullName>
    </submittedName>
</protein>
<evidence type="ECO:0000313" key="8">
    <source>
        <dbReference type="Proteomes" id="UP000189796"/>
    </source>
</evidence>
<evidence type="ECO:0000259" key="6">
    <source>
        <dbReference type="Pfam" id="PF13458"/>
    </source>
</evidence>
<dbReference type="PANTHER" id="PTHR30483:SF6">
    <property type="entry name" value="PERIPLASMIC BINDING PROTEIN OF ABC TRANSPORTER FOR NATURAL AMINO ACIDS"/>
    <property type="match status" value="1"/>
</dbReference>
<sequence>MTVRKSLPIGILGLSLIAAGANAEEAIKIGLIQPLTGSVAYNGTTDVNGSKLALDEINAKGGVLGKKVELVIEDGQCRPANSVNAAEKLIQRDKVVAISGAFCSSSTLAVMPVVANYKLPLITGVSSSAELTEKGNPWFFRATETDALLAKSFSKILYDQLKLRKVAYIGVNDDFGRGGVAEFEKQMTALGATTVMKEYFEHGTSDFYTLLTKLRSSGADGVFVAAETQDGSTLVKQKAELGLTIKVFGVGSWATPDFIKLTGDSSEGIYAAVPYASTMTTPKNKAFVTAYTARYGEAPGKYSAAGYNAVNILVDAINRAGSTDPEKLRDALSKTNYEGPNGHFEFDSKGQASGFTVVLVQLLKGVPTVAASTTIER</sequence>
<dbReference type="CDD" id="cd19980">
    <property type="entry name" value="PBP1_ABC_ligand_binding-like"/>
    <property type="match status" value="1"/>
</dbReference>
<proteinExistence type="inferred from homology"/>
<keyword evidence="2" id="KW-0813">Transport</keyword>
<feature type="chain" id="PRO_5009910472" evidence="5">
    <location>
        <begin position="24"/>
        <end position="377"/>
    </location>
</feature>
<dbReference type="EMBL" id="LT670817">
    <property type="protein sequence ID" value="SHG03382.1"/>
    <property type="molecule type" value="Genomic_DNA"/>
</dbReference>
<evidence type="ECO:0000313" key="7">
    <source>
        <dbReference type="EMBL" id="SHG03382.1"/>
    </source>
</evidence>
<comment type="similarity">
    <text evidence="1">Belongs to the leucine-binding protein family.</text>
</comment>
<gene>
    <name evidence="7" type="ORF">SAMN05443248_0044</name>
</gene>
<evidence type="ECO:0000256" key="1">
    <source>
        <dbReference type="ARBA" id="ARBA00010062"/>
    </source>
</evidence>
<evidence type="ECO:0000256" key="5">
    <source>
        <dbReference type="SAM" id="SignalP"/>
    </source>
</evidence>